<evidence type="ECO:0000256" key="2">
    <source>
        <dbReference type="ARBA" id="ARBA00022527"/>
    </source>
</evidence>
<evidence type="ECO:0000256" key="6">
    <source>
        <dbReference type="ARBA" id="ARBA00022840"/>
    </source>
</evidence>
<gene>
    <name evidence="10" type="ORF">GSPATT00036919001</name>
</gene>
<dbReference type="KEGG" id="ptm:GSPATT00036919001"/>
<reference evidence="10 11" key="1">
    <citation type="journal article" date="2006" name="Nature">
        <title>Global trends of whole-genome duplications revealed by the ciliate Paramecium tetraurelia.</title>
        <authorList>
            <consortium name="Genoscope"/>
            <person name="Aury J.-M."/>
            <person name="Jaillon O."/>
            <person name="Duret L."/>
            <person name="Noel B."/>
            <person name="Jubin C."/>
            <person name="Porcel B.M."/>
            <person name="Segurens B."/>
            <person name="Daubin V."/>
            <person name="Anthouard V."/>
            <person name="Aiach N."/>
            <person name="Arnaiz O."/>
            <person name="Billaut A."/>
            <person name="Beisson J."/>
            <person name="Blanc I."/>
            <person name="Bouhouche K."/>
            <person name="Camara F."/>
            <person name="Duharcourt S."/>
            <person name="Guigo R."/>
            <person name="Gogendeau D."/>
            <person name="Katinka M."/>
            <person name="Keller A.-M."/>
            <person name="Kissmehl R."/>
            <person name="Klotz C."/>
            <person name="Koll F."/>
            <person name="Le Moue A."/>
            <person name="Lepere C."/>
            <person name="Malinsky S."/>
            <person name="Nowacki M."/>
            <person name="Nowak J.K."/>
            <person name="Plattner H."/>
            <person name="Poulain J."/>
            <person name="Ruiz F."/>
            <person name="Serrano V."/>
            <person name="Zagulski M."/>
            <person name="Dessen P."/>
            <person name="Betermier M."/>
            <person name="Weissenbach J."/>
            <person name="Scarpelli C."/>
            <person name="Schachter V."/>
            <person name="Sperling L."/>
            <person name="Meyer E."/>
            <person name="Cohen J."/>
            <person name="Wincker P."/>
        </authorList>
    </citation>
    <scope>NUCLEOTIDE SEQUENCE [LARGE SCALE GENOMIC DNA]</scope>
    <source>
        <strain evidence="10 11">Stock d4-2</strain>
    </source>
</reference>
<dbReference type="HOGENOM" id="CLU_000288_63_0_1"/>
<comment type="catalytic activity">
    <reaction evidence="8">
        <text>L-seryl-[protein] + ATP = O-phospho-L-seryl-[protein] + ADP + H(+)</text>
        <dbReference type="Rhea" id="RHEA:17989"/>
        <dbReference type="Rhea" id="RHEA-COMP:9863"/>
        <dbReference type="Rhea" id="RHEA-COMP:11604"/>
        <dbReference type="ChEBI" id="CHEBI:15378"/>
        <dbReference type="ChEBI" id="CHEBI:29999"/>
        <dbReference type="ChEBI" id="CHEBI:30616"/>
        <dbReference type="ChEBI" id="CHEBI:83421"/>
        <dbReference type="ChEBI" id="CHEBI:456216"/>
        <dbReference type="EC" id="2.7.11.1"/>
    </reaction>
</comment>
<dbReference type="GO" id="GO:0004674">
    <property type="term" value="F:protein serine/threonine kinase activity"/>
    <property type="evidence" value="ECO:0000318"/>
    <property type="project" value="GO_Central"/>
</dbReference>
<dbReference type="RefSeq" id="XP_001435533.1">
    <property type="nucleotide sequence ID" value="XM_001435496.1"/>
</dbReference>
<dbReference type="Gene3D" id="1.10.510.10">
    <property type="entry name" value="Transferase(Phosphotransferase) domain 1"/>
    <property type="match status" value="1"/>
</dbReference>
<dbReference type="STRING" id="5888.A0CBG9"/>
<evidence type="ECO:0000256" key="4">
    <source>
        <dbReference type="ARBA" id="ARBA00022741"/>
    </source>
</evidence>
<dbReference type="EC" id="2.7.11.1" evidence="1"/>
<dbReference type="GeneID" id="5021318"/>
<evidence type="ECO:0000256" key="5">
    <source>
        <dbReference type="ARBA" id="ARBA00022777"/>
    </source>
</evidence>
<proteinExistence type="predicted"/>
<keyword evidence="3" id="KW-0808">Transferase</keyword>
<protein>
    <recommendedName>
        <fullName evidence="1">non-specific serine/threonine protein kinase</fullName>
        <ecNumber evidence="1">2.7.11.1</ecNumber>
    </recommendedName>
</protein>
<dbReference type="AlphaFoldDB" id="A0CBG9"/>
<evidence type="ECO:0000259" key="9">
    <source>
        <dbReference type="PROSITE" id="PS50011"/>
    </source>
</evidence>
<dbReference type="InParanoid" id="A0CBG9"/>
<dbReference type="Proteomes" id="UP000000600">
    <property type="component" value="Unassembled WGS sequence"/>
</dbReference>
<evidence type="ECO:0000313" key="11">
    <source>
        <dbReference type="Proteomes" id="UP000000600"/>
    </source>
</evidence>
<dbReference type="OrthoDB" id="284573at2759"/>
<evidence type="ECO:0000256" key="3">
    <source>
        <dbReference type="ARBA" id="ARBA00022679"/>
    </source>
</evidence>
<dbReference type="PROSITE" id="PS50011">
    <property type="entry name" value="PROTEIN_KINASE_DOM"/>
    <property type="match status" value="1"/>
</dbReference>
<evidence type="ECO:0000256" key="1">
    <source>
        <dbReference type="ARBA" id="ARBA00012513"/>
    </source>
</evidence>
<dbReference type="Pfam" id="PF00069">
    <property type="entry name" value="Pkinase"/>
    <property type="match status" value="1"/>
</dbReference>
<dbReference type="PANTHER" id="PTHR43895">
    <property type="entry name" value="CALCIUM/CALMODULIN-DEPENDENT PROTEIN KINASE KINASE-RELATED"/>
    <property type="match status" value="1"/>
</dbReference>
<evidence type="ECO:0000313" key="10">
    <source>
        <dbReference type="EMBL" id="CAK68136.1"/>
    </source>
</evidence>
<keyword evidence="6" id="KW-0067">ATP-binding</keyword>
<dbReference type="EMBL" id="CT868057">
    <property type="protein sequence ID" value="CAK68136.1"/>
    <property type="molecule type" value="Genomic_DNA"/>
</dbReference>
<keyword evidence="2" id="KW-0723">Serine/threonine-protein kinase</keyword>
<dbReference type="InterPro" id="IPR011009">
    <property type="entry name" value="Kinase-like_dom_sf"/>
</dbReference>
<dbReference type="PANTHER" id="PTHR43895:SF32">
    <property type="entry name" value="SERINE_THREONINE-PROTEIN KINASE CHK1"/>
    <property type="match status" value="1"/>
</dbReference>
<organism evidence="10 11">
    <name type="scientific">Paramecium tetraurelia</name>
    <dbReference type="NCBI Taxonomy" id="5888"/>
    <lineage>
        <taxon>Eukaryota</taxon>
        <taxon>Sar</taxon>
        <taxon>Alveolata</taxon>
        <taxon>Ciliophora</taxon>
        <taxon>Intramacronucleata</taxon>
        <taxon>Oligohymenophorea</taxon>
        <taxon>Peniculida</taxon>
        <taxon>Parameciidae</taxon>
        <taxon>Paramecium</taxon>
    </lineage>
</organism>
<dbReference type="GO" id="GO:0007165">
    <property type="term" value="P:signal transduction"/>
    <property type="evidence" value="ECO:0000318"/>
    <property type="project" value="GO_Central"/>
</dbReference>
<dbReference type="GO" id="GO:0005524">
    <property type="term" value="F:ATP binding"/>
    <property type="evidence" value="ECO:0007669"/>
    <property type="project" value="UniProtKB-KW"/>
</dbReference>
<evidence type="ECO:0000256" key="8">
    <source>
        <dbReference type="ARBA" id="ARBA00048679"/>
    </source>
</evidence>
<sequence length="310" mass="35840">MDQVIGAVINEYRFLKVLGTGSMAEQQSKLFKSVYHVQDVNSQVNYAIKVYTCPASDIRCHNEAKILEKLSHSNIITLYKNLQMKFKGDSGEIITMDCLVLEYLEKGDLFEFIAKTGNFGESLCRYYFKQLTQVVDFMHGQGFVHRNLKLESILLDRKFNLKLCNFACASYLNKYKDGKLKTKVGTKNYQAPEVLYGAIYDGVKADVFSLGVILFIMYKGQPPFSKANQQDALYNLIIQENHKQFWEIHSQKMEFSFDFKELFLGMVNPNPEKRFNIEGVKNSKWFGGVSKTIQDAYEEMINREKYILKV</sequence>
<dbReference type="eggNOG" id="KOG0583">
    <property type="taxonomic scope" value="Eukaryota"/>
</dbReference>
<name>A0CBG9_PARTE</name>
<keyword evidence="4" id="KW-0547">Nucleotide-binding</keyword>
<feature type="domain" description="Protein kinase" evidence="9">
    <location>
        <begin position="12"/>
        <end position="286"/>
    </location>
</feature>
<comment type="catalytic activity">
    <reaction evidence="7">
        <text>L-threonyl-[protein] + ATP = O-phospho-L-threonyl-[protein] + ADP + H(+)</text>
        <dbReference type="Rhea" id="RHEA:46608"/>
        <dbReference type="Rhea" id="RHEA-COMP:11060"/>
        <dbReference type="Rhea" id="RHEA-COMP:11605"/>
        <dbReference type="ChEBI" id="CHEBI:15378"/>
        <dbReference type="ChEBI" id="CHEBI:30013"/>
        <dbReference type="ChEBI" id="CHEBI:30616"/>
        <dbReference type="ChEBI" id="CHEBI:61977"/>
        <dbReference type="ChEBI" id="CHEBI:456216"/>
        <dbReference type="EC" id="2.7.11.1"/>
    </reaction>
</comment>
<dbReference type="SUPFAM" id="SSF56112">
    <property type="entry name" value="Protein kinase-like (PK-like)"/>
    <property type="match status" value="1"/>
</dbReference>
<keyword evidence="11" id="KW-1185">Reference proteome</keyword>
<keyword evidence="5" id="KW-0418">Kinase</keyword>
<dbReference type="OMA" id="VINEYRF"/>
<dbReference type="InterPro" id="IPR000719">
    <property type="entry name" value="Prot_kinase_dom"/>
</dbReference>
<accession>A0CBG9</accession>
<evidence type="ECO:0000256" key="7">
    <source>
        <dbReference type="ARBA" id="ARBA00047899"/>
    </source>
</evidence>